<organism evidence="1 2">
    <name type="scientific">Lindgomyces ingoldianus</name>
    <dbReference type="NCBI Taxonomy" id="673940"/>
    <lineage>
        <taxon>Eukaryota</taxon>
        <taxon>Fungi</taxon>
        <taxon>Dikarya</taxon>
        <taxon>Ascomycota</taxon>
        <taxon>Pezizomycotina</taxon>
        <taxon>Dothideomycetes</taxon>
        <taxon>Pleosporomycetidae</taxon>
        <taxon>Pleosporales</taxon>
        <taxon>Lindgomycetaceae</taxon>
        <taxon>Lindgomyces</taxon>
    </lineage>
</organism>
<evidence type="ECO:0000313" key="1">
    <source>
        <dbReference type="EMBL" id="KAF2475133.1"/>
    </source>
</evidence>
<proteinExistence type="predicted"/>
<dbReference type="Proteomes" id="UP000799755">
    <property type="component" value="Unassembled WGS sequence"/>
</dbReference>
<name>A0ACB6R8N4_9PLEO</name>
<protein>
    <submittedName>
        <fullName evidence="1">Ferulic acid esterase</fullName>
    </submittedName>
</protein>
<evidence type="ECO:0000313" key="2">
    <source>
        <dbReference type="Proteomes" id="UP000799755"/>
    </source>
</evidence>
<reference evidence="1" key="1">
    <citation type="journal article" date="2020" name="Stud. Mycol.">
        <title>101 Dothideomycetes genomes: a test case for predicting lifestyles and emergence of pathogens.</title>
        <authorList>
            <person name="Haridas S."/>
            <person name="Albert R."/>
            <person name="Binder M."/>
            <person name="Bloem J."/>
            <person name="Labutti K."/>
            <person name="Salamov A."/>
            <person name="Andreopoulos B."/>
            <person name="Baker S."/>
            <person name="Barry K."/>
            <person name="Bills G."/>
            <person name="Bluhm B."/>
            <person name="Cannon C."/>
            <person name="Castanera R."/>
            <person name="Culley D."/>
            <person name="Daum C."/>
            <person name="Ezra D."/>
            <person name="Gonzalez J."/>
            <person name="Henrissat B."/>
            <person name="Kuo A."/>
            <person name="Liang C."/>
            <person name="Lipzen A."/>
            <person name="Lutzoni F."/>
            <person name="Magnuson J."/>
            <person name="Mondo S."/>
            <person name="Nolan M."/>
            <person name="Ohm R."/>
            <person name="Pangilinan J."/>
            <person name="Park H.-J."/>
            <person name="Ramirez L."/>
            <person name="Alfaro M."/>
            <person name="Sun H."/>
            <person name="Tritt A."/>
            <person name="Yoshinaga Y."/>
            <person name="Zwiers L.-H."/>
            <person name="Turgeon B."/>
            <person name="Goodwin S."/>
            <person name="Spatafora J."/>
            <person name="Crous P."/>
            <person name="Grigoriev I."/>
        </authorList>
    </citation>
    <scope>NUCLEOTIDE SEQUENCE</scope>
    <source>
        <strain evidence="1">ATCC 200398</strain>
    </source>
</reference>
<comment type="caution">
    <text evidence="1">The sequence shown here is derived from an EMBL/GenBank/DDBJ whole genome shotgun (WGS) entry which is preliminary data.</text>
</comment>
<dbReference type="EMBL" id="MU003496">
    <property type="protein sequence ID" value="KAF2475133.1"/>
    <property type="molecule type" value="Genomic_DNA"/>
</dbReference>
<keyword evidence="2" id="KW-1185">Reference proteome</keyword>
<gene>
    <name evidence="1" type="ORF">BDR25DRAFT_322480</name>
</gene>
<sequence length="525" mass="57583">MFSNRTTLSAIFPIFTFTLAVSTDFQSACLDFNPVSLITNSTLRILEHVPANTTLTFPGNDESCARPKQLITNESCRIALTIPTFNSSIIFEIFLPTPAQGFQRGVVLPAPADWTGRFLGTGNGGIDGCIKYEDIAYGLSHGFATTGSNNGHNGTGGKAFLNNLNIVTDFSWRSLHTTAVAGKILTQAFYKKPHDKAYYIGCSGGGRQAIQAASLFPEDYNGIVAGAPGINFNYMSAWRASFYTIAGSKNSTDFIKPETWTRLIHTEILRQCDEIDGVKDGILADASLCAAVFRPEALLCNTNQSSNCLSAKQVDIVRKVYSPLYGEKGELIYPSLQPGAEVQAIQRLLAGSPFSYSEDWFRYAVYRNPEWDPASWTIHDAEVAEELNPANVRSWPDSLTNFKDNGGKLLLYHGGADNQITGFNTERFYNHLSRSMAVTSTEMDTFLRFFRIPGMFHCSGGPGAWMIGQSTSGAVGYDSKRNVLAAIVEWVEKGRKPEVVVGTKYPTRSTYVGGNSSFVDSWVCR</sequence>
<accession>A0ACB6R8N4</accession>